<dbReference type="GO" id="GO:0034220">
    <property type="term" value="P:monoatomic ion transmembrane transport"/>
    <property type="evidence" value="ECO:0007669"/>
    <property type="project" value="UniProtKB-KW"/>
</dbReference>
<keyword evidence="3" id="KW-1003">Cell membrane</keyword>
<reference evidence="13" key="1">
    <citation type="submission" date="2018-11" db="EMBL/GenBank/DDBJ databases">
        <authorList>
            <person name="Alioto T."/>
            <person name="Alioto T."/>
        </authorList>
    </citation>
    <scope>NUCLEOTIDE SEQUENCE</scope>
</reference>
<gene>
    <name evidence="13" type="ORF">MGAL_10B070300</name>
</gene>
<evidence type="ECO:0000256" key="7">
    <source>
        <dbReference type="ARBA" id="ARBA00022737"/>
    </source>
</evidence>
<evidence type="ECO:0000256" key="4">
    <source>
        <dbReference type="ARBA" id="ARBA00022614"/>
    </source>
</evidence>
<keyword evidence="12" id="KW-0407">Ion channel</keyword>
<dbReference type="GO" id="GO:0004180">
    <property type="term" value="F:carboxypeptidase activity"/>
    <property type="evidence" value="ECO:0007669"/>
    <property type="project" value="UniProtKB-KW"/>
</dbReference>
<evidence type="ECO:0000256" key="10">
    <source>
        <dbReference type="ARBA" id="ARBA00023136"/>
    </source>
</evidence>
<evidence type="ECO:0000256" key="9">
    <source>
        <dbReference type="ARBA" id="ARBA00023065"/>
    </source>
</evidence>
<dbReference type="Proteomes" id="UP000596742">
    <property type="component" value="Unassembled WGS sequence"/>
</dbReference>
<evidence type="ECO:0000256" key="11">
    <source>
        <dbReference type="ARBA" id="ARBA00023157"/>
    </source>
</evidence>
<evidence type="ECO:0000256" key="1">
    <source>
        <dbReference type="ARBA" id="ARBA00004162"/>
    </source>
</evidence>
<evidence type="ECO:0000256" key="6">
    <source>
        <dbReference type="ARBA" id="ARBA00022729"/>
    </source>
</evidence>
<organism evidence="13 14">
    <name type="scientific">Mytilus galloprovincialis</name>
    <name type="common">Mediterranean mussel</name>
    <dbReference type="NCBI Taxonomy" id="29158"/>
    <lineage>
        <taxon>Eukaryota</taxon>
        <taxon>Metazoa</taxon>
        <taxon>Spiralia</taxon>
        <taxon>Lophotrochozoa</taxon>
        <taxon>Mollusca</taxon>
        <taxon>Bivalvia</taxon>
        <taxon>Autobranchia</taxon>
        <taxon>Pteriomorphia</taxon>
        <taxon>Mytilida</taxon>
        <taxon>Mytiloidea</taxon>
        <taxon>Mytilidae</taxon>
        <taxon>Mytilinae</taxon>
        <taxon>Mytilus</taxon>
    </lineage>
</organism>
<evidence type="ECO:0000256" key="5">
    <source>
        <dbReference type="ARBA" id="ARBA00022692"/>
    </source>
</evidence>
<protein>
    <submittedName>
        <fullName evidence="13">Carboxypeptidase N regulatory subunit</fullName>
    </submittedName>
</protein>
<dbReference type="PROSITE" id="PS50092">
    <property type="entry name" value="TSP1"/>
    <property type="match status" value="1"/>
</dbReference>
<proteinExistence type="predicted"/>
<keyword evidence="14" id="KW-1185">Reference proteome</keyword>
<dbReference type="GO" id="GO:0005886">
    <property type="term" value="C:plasma membrane"/>
    <property type="evidence" value="ECO:0007669"/>
    <property type="project" value="UniProtKB-SubCell"/>
</dbReference>
<keyword evidence="11" id="KW-1015">Disulfide bond</keyword>
<keyword evidence="13" id="KW-0378">Hydrolase</keyword>
<name>A0A8B6H8Y5_MYTGA</name>
<dbReference type="SUPFAM" id="SSF52058">
    <property type="entry name" value="L domain-like"/>
    <property type="match status" value="1"/>
</dbReference>
<dbReference type="InterPro" id="IPR003591">
    <property type="entry name" value="Leu-rich_rpt_typical-subtyp"/>
</dbReference>
<comment type="caution">
    <text evidence="13">The sequence shown here is derived from an EMBL/GenBank/DDBJ whole genome shotgun (WGS) entry which is preliminary data.</text>
</comment>
<keyword evidence="13" id="KW-0645">Protease</keyword>
<dbReference type="PANTHER" id="PTHR46473">
    <property type="entry name" value="GH08155P"/>
    <property type="match status" value="1"/>
</dbReference>
<keyword evidence="9" id="KW-0406">Ion transport</keyword>
<keyword evidence="5" id="KW-0812">Transmembrane</keyword>
<comment type="subcellular location">
    <subcellularLocation>
        <location evidence="1">Cell membrane</location>
        <topology evidence="1">Single-pass membrane protein</topology>
    </subcellularLocation>
</comment>
<dbReference type="Gene3D" id="2.20.100.10">
    <property type="entry name" value="Thrombospondin type-1 (TSP1) repeat"/>
    <property type="match status" value="1"/>
</dbReference>
<dbReference type="Pfam" id="PF00090">
    <property type="entry name" value="TSP_1"/>
    <property type="match status" value="1"/>
</dbReference>
<keyword evidence="6" id="KW-0732">Signal</keyword>
<keyword evidence="7" id="KW-0677">Repeat</keyword>
<keyword evidence="8" id="KW-1133">Transmembrane helix</keyword>
<dbReference type="PANTHER" id="PTHR46473:SF10">
    <property type="entry name" value="LD45603P-RELATED"/>
    <property type="match status" value="1"/>
</dbReference>
<dbReference type="OrthoDB" id="6144425at2759"/>
<dbReference type="InterPro" id="IPR001611">
    <property type="entry name" value="Leu-rich_rpt"/>
</dbReference>
<keyword evidence="4" id="KW-0433">Leucine-rich repeat</keyword>
<keyword evidence="13" id="KW-0121">Carboxypeptidase</keyword>
<dbReference type="AlphaFoldDB" id="A0A8B6H8Y5"/>
<dbReference type="InterPro" id="IPR051432">
    <property type="entry name" value="KCNMA1_auxiliary"/>
</dbReference>
<dbReference type="EMBL" id="UYJE01009665">
    <property type="protein sequence ID" value="VDI75518.1"/>
    <property type="molecule type" value="Genomic_DNA"/>
</dbReference>
<feature type="non-terminal residue" evidence="13">
    <location>
        <position position="285"/>
    </location>
</feature>
<dbReference type="FunFam" id="2.20.100.10:FF:000001">
    <property type="entry name" value="semaphorin-5A isoform X1"/>
    <property type="match status" value="1"/>
</dbReference>
<evidence type="ECO:0000313" key="13">
    <source>
        <dbReference type="EMBL" id="VDI75518.1"/>
    </source>
</evidence>
<dbReference type="SUPFAM" id="SSF82895">
    <property type="entry name" value="TSP-1 type 1 repeat"/>
    <property type="match status" value="1"/>
</dbReference>
<dbReference type="FunFam" id="3.80.10.10:FF:000732">
    <property type="entry name" value="GD11101"/>
    <property type="match status" value="1"/>
</dbReference>
<evidence type="ECO:0000256" key="2">
    <source>
        <dbReference type="ARBA" id="ARBA00022448"/>
    </source>
</evidence>
<dbReference type="SMART" id="SM00209">
    <property type="entry name" value="TSP1"/>
    <property type="match status" value="1"/>
</dbReference>
<dbReference type="InterPro" id="IPR036383">
    <property type="entry name" value="TSP1_rpt_sf"/>
</dbReference>
<dbReference type="SMART" id="SM00365">
    <property type="entry name" value="LRR_SD22"/>
    <property type="match status" value="3"/>
</dbReference>
<dbReference type="InterPro" id="IPR000884">
    <property type="entry name" value="TSP1_rpt"/>
</dbReference>
<evidence type="ECO:0000256" key="3">
    <source>
        <dbReference type="ARBA" id="ARBA00022475"/>
    </source>
</evidence>
<sequence>ILAGNTIDSIGDKLLGLTLLYHLDIRLTELSSIEDNAFSGLQSLFSLLLSSNKISSIEDGAFSDLQYLRQLDISRNEISSIEDGAFSGLQSLVTLSLSSNKISSIEDGAFSDLQYLRLIALDNNNLTTVSAKIFDKETDLHALLLRGNPLICCTMADFFEWRSNQNNITESDGTCTDFNSTTDINSFNVSKCPIDGGWSSWVNSTCSVTCGNGIQSRSRTCDSPIPSGGGKYCEGSDEETLECSLIDCPESCKGSGKKPESKRMKARKWKRYQYRQLRRTDTHNK</sequence>
<evidence type="ECO:0000256" key="8">
    <source>
        <dbReference type="ARBA" id="ARBA00022989"/>
    </source>
</evidence>
<evidence type="ECO:0000256" key="12">
    <source>
        <dbReference type="ARBA" id="ARBA00023303"/>
    </source>
</evidence>
<accession>A0A8B6H8Y5</accession>
<keyword evidence="10" id="KW-0472">Membrane</keyword>
<dbReference type="PROSITE" id="PS51450">
    <property type="entry name" value="LRR"/>
    <property type="match status" value="3"/>
</dbReference>
<dbReference type="Gene3D" id="3.80.10.10">
    <property type="entry name" value="Ribonuclease Inhibitor"/>
    <property type="match status" value="1"/>
</dbReference>
<dbReference type="Pfam" id="PF13855">
    <property type="entry name" value="LRR_8"/>
    <property type="match status" value="1"/>
</dbReference>
<keyword evidence="2" id="KW-0813">Transport</keyword>
<evidence type="ECO:0000313" key="14">
    <source>
        <dbReference type="Proteomes" id="UP000596742"/>
    </source>
</evidence>
<dbReference type="InterPro" id="IPR032675">
    <property type="entry name" value="LRR_dom_sf"/>
</dbReference>
<dbReference type="SMART" id="SM00369">
    <property type="entry name" value="LRR_TYP"/>
    <property type="match status" value="5"/>
</dbReference>